<gene>
    <name evidence="1" type="ORF">CAK95_01470</name>
</gene>
<dbReference type="NCBIfam" id="NF009910">
    <property type="entry name" value="PRK13370.1-4"/>
    <property type="match status" value="1"/>
</dbReference>
<accession>A0A1W6ZKW4</accession>
<dbReference type="Proteomes" id="UP000194137">
    <property type="component" value="Chromosome"/>
</dbReference>
<dbReference type="AlphaFoldDB" id="A0A1W6ZKW4"/>
<name>A0A1W6ZKW4_9HYPH</name>
<dbReference type="EMBL" id="CP021112">
    <property type="protein sequence ID" value="ARP97895.1"/>
    <property type="molecule type" value="Genomic_DNA"/>
</dbReference>
<dbReference type="KEGG" id="psin:CAK95_01470"/>
<dbReference type="GO" id="GO:0008198">
    <property type="term" value="F:ferrous iron binding"/>
    <property type="evidence" value="ECO:0007669"/>
    <property type="project" value="InterPro"/>
</dbReference>
<organism evidence="1 2">
    <name type="scientific">Pseudorhodoplanes sinuspersici</name>
    <dbReference type="NCBI Taxonomy" id="1235591"/>
    <lineage>
        <taxon>Bacteria</taxon>
        <taxon>Pseudomonadati</taxon>
        <taxon>Pseudomonadota</taxon>
        <taxon>Alphaproteobacteria</taxon>
        <taxon>Hyphomicrobiales</taxon>
        <taxon>Pseudorhodoplanes</taxon>
    </lineage>
</organism>
<dbReference type="Gene3D" id="3.40.830.10">
    <property type="entry name" value="LigB-like"/>
    <property type="match status" value="1"/>
</dbReference>
<dbReference type="InterPro" id="IPR004183">
    <property type="entry name" value="Xdiol_dOase_suB"/>
</dbReference>
<dbReference type="GO" id="GO:0016702">
    <property type="term" value="F:oxidoreductase activity, acting on single donors with incorporation of molecular oxygen, incorporation of two atoms of oxygen"/>
    <property type="evidence" value="ECO:0007669"/>
    <property type="project" value="UniProtKB-ARBA"/>
</dbReference>
<reference evidence="1 2" key="1">
    <citation type="submission" date="2017-05" db="EMBL/GenBank/DDBJ databases">
        <title>Full genome sequence of Pseudorhodoplanes sinuspersici.</title>
        <authorList>
            <person name="Dastgheib S.M.M."/>
            <person name="Shavandi M."/>
            <person name="Tirandaz H."/>
        </authorList>
    </citation>
    <scope>NUCLEOTIDE SEQUENCE [LARGE SCALE GENOMIC DNA]</scope>
    <source>
        <strain evidence="1 2">RIPI110</strain>
    </source>
</reference>
<evidence type="ECO:0000313" key="1">
    <source>
        <dbReference type="EMBL" id="ARP97895.1"/>
    </source>
</evidence>
<dbReference type="SUPFAM" id="SSF53213">
    <property type="entry name" value="LigB-like"/>
    <property type="match status" value="1"/>
</dbReference>
<keyword evidence="2" id="KW-1185">Reference proteome</keyword>
<dbReference type="STRING" id="1235591.CAK95_01470"/>
<dbReference type="Pfam" id="PF02900">
    <property type="entry name" value="LigB"/>
    <property type="match status" value="1"/>
</dbReference>
<sequence>MIVGAVCMSHSPLLDRNRAPTDTEQRFNIALKQATDFVASLEPTLTIVFYPDHVNGFFYNLLPAFCIGVEGYSIGDYGTVAGKLDIPEALAMSCVSSVLAQGVDAALSYRMNVDHGAVQPVELLSNGRDISRLIPVFINCAAAPRPTFARVHALGSAVGAWARSCPERVLIVASGGLSHDPPVPALATATPEVRAHLIDGGALEHAQRMARQIRAHQLGYQLGAGTSGLLPLNPEWDRKMLDAFAAGDLAQLDEIADEDITATGGRGAHEIRSWFAALAALGPDYRADVLFYEAINEWITGMGILTARAA</sequence>
<proteinExistence type="predicted"/>
<protein>
    <submittedName>
        <fullName evidence="1">Uncharacterized protein</fullName>
    </submittedName>
</protein>
<evidence type="ECO:0000313" key="2">
    <source>
        <dbReference type="Proteomes" id="UP000194137"/>
    </source>
</evidence>